<protein>
    <submittedName>
        <fullName evidence="2">Uncharacterized protein</fullName>
    </submittedName>
</protein>
<keyword evidence="3" id="KW-1185">Reference proteome</keyword>
<accession>A0A6M0RQ92</accession>
<dbReference type="Proteomes" id="UP000481033">
    <property type="component" value="Unassembled WGS sequence"/>
</dbReference>
<dbReference type="EMBL" id="QXHD01000004">
    <property type="protein sequence ID" value="NEZ58424.1"/>
    <property type="molecule type" value="Genomic_DNA"/>
</dbReference>
<dbReference type="AlphaFoldDB" id="A0A6M0RQ92"/>
<reference evidence="2 3" key="1">
    <citation type="journal article" date="2020" name="Microb. Ecol.">
        <title>Ecogenomics of the Marine Benthic Filamentous Cyanobacterium Adonisia.</title>
        <authorList>
            <person name="Walter J.M."/>
            <person name="Coutinho F.H."/>
            <person name="Leomil L."/>
            <person name="Hargreaves P.I."/>
            <person name="Campeao M.E."/>
            <person name="Vieira V.V."/>
            <person name="Silva B.S."/>
            <person name="Fistarol G.O."/>
            <person name="Salomon P.S."/>
            <person name="Sawabe T."/>
            <person name="Mino S."/>
            <person name="Hosokawa M."/>
            <person name="Miyashita H."/>
            <person name="Maruyama F."/>
            <person name="van Verk M.C."/>
            <person name="Dutilh B.E."/>
            <person name="Thompson C.C."/>
            <person name="Thompson F.L."/>
        </authorList>
    </citation>
    <scope>NUCLEOTIDE SEQUENCE [LARGE SCALE GENOMIC DNA]</scope>
    <source>
        <strain evidence="2 3">CCMR0081</strain>
    </source>
</reference>
<evidence type="ECO:0000313" key="2">
    <source>
        <dbReference type="EMBL" id="NEZ58424.1"/>
    </source>
</evidence>
<comment type="caution">
    <text evidence="2">The sequence shown here is derived from an EMBL/GenBank/DDBJ whole genome shotgun (WGS) entry which is preliminary data.</text>
</comment>
<proteinExistence type="predicted"/>
<gene>
    <name evidence="2" type="ORF">DXZ20_22815</name>
</gene>
<sequence length="163" mass="18207">MVCHWDVFCKCYSDLANIRDSLMITRGFLASFLGIVSIATAAQAQMSDVPRFDTNGDFFSARVQGNRGMYPHWQWVVVETDNLGLNCRSDNGDVIVVLAYGAVVDSVFEGDDAISLVNGQPWLKVNADLRDVQRRVVDDFAVAYTCYVRANNQYIVPLNPDTQ</sequence>
<evidence type="ECO:0000256" key="1">
    <source>
        <dbReference type="SAM" id="Phobius"/>
    </source>
</evidence>
<keyword evidence="1" id="KW-0472">Membrane</keyword>
<keyword evidence="1" id="KW-0812">Transmembrane</keyword>
<organism evidence="2 3">
    <name type="scientific">Adonisia turfae CCMR0081</name>
    <dbReference type="NCBI Taxonomy" id="2292702"/>
    <lineage>
        <taxon>Bacteria</taxon>
        <taxon>Bacillati</taxon>
        <taxon>Cyanobacteriota</taxon>
        <taxon>Adonisia</taxon>
        <taxon>Adonisia turfae</taxon>
    </lineage>
</organism>
<name>A0A6M0RQ92_9CYAN</name>
<keyword evidence="1" id="KW-1133">Transmembrane helix</keyword>
<feature type="transmembrane region" description="Helical" evidence="1">
    <location>
        <begin position="23"/>
        <end position="42"/>
    </location>
</feature>
<evidence type="ECO:0000313" key="3">
    <source>
        <dbReference type="Proteomes" id="UP000481033"/>
    </source>
</evidence>